<evidence type="ECO:0000313" key="6">
    <source>
        <dbReference type="Proteomes" id="UP000092574"/>
    </source>
</evidence>
<evidence type="ECO:0000256" key="2">
    <source>
        <dbReference type="SAM" id="Coils"/>
    </source>
</evidence>
<dbReference type="InterPro" id="IPR059177">
    <property type="entry name" value="GH29D-like_dom"/>
</dbReference>
<keyword evidence="2" id="KW-0175">Coiled coil</keyword>
<sequence length="375" mass="42150">MKCANCGTEFEDGILFCPVCGKEVQWVPEYNTLETIIQQREIQEKEKKKKEEQALREKKRQEQEMKRRKKKRMAVGFTVVGVCVLAVGAGVIFYQKQYNSFDFQMAQAESEFSNKDYDTALKYLERALHLHPDSTEANILQAKIYLKNQEEDKALAILIATISNAPDSVSAYGELLRLYEKQGEVKKIKELMDDCESTEVKERYSSYISTLPVISLDGGTYNSKEEVDFSAIENGTKVYYTLDGKDPDTTSTLYDSASGILLEEEGEYTLKYVAYNAKGIPSDIGMMSYTIEFKAPDAPRITPASGQYEDSMTIKVYVPKGCTAYYEFNGTPTTDSEEYTGPVSMPVGENIFSAILVDENGKISSPASATYVIYQ</sequence>
<evidence type="ECO:0000313" key="5">
    <source>
        <dbReference type="EMBL" id="ANU75663.1"/>
    </source>
</evidence>
<keyword evidence="3" id="KW-0472">Membrane</keyword>
<dbReference type="SMART" id="SM00028">
    <property type="entry name" value="TPR"/>
    <property type="match status" value="2"/>
</dbReference>
<evidence type="ECO:0000259" key="4">
    <source>
        <dbReference type="Pfam" id="PF13290"/>
    </source>
</evidence>
<organism evidence="5 6">
    <name type="scientific">Blautia pseudococcoides</name>
    <dbReference type="NCBI Taxonomy" id="1796616"/>
    <lineage>
        <taxon>Bacteria</taxon>
        <taxon>Bacillati</taxon>
        <taxon>Bacillota</taxon>
        <taxon>Clostridia</taxon>
        <taxon>Lachnospirales</taxon>
        <taxon>Lachnospiraceae</taxon>
        <taxon>Blautia</taxon>
    </lineage>
</organism>
<dbReference type="Pfam" id="PF14559">
    <property type="entry name" value="TPR_19"/>
    <property type="match status" value="1"/>
</dbReference>
<keyword evidence="3" id="KW-1133">Transmembrane helix</keyword>
<dbReference type="Gene3D" id="1.25.40.10">
    <property type="entry name" value="Tetratricopeptide repeat domain"/>
    <property type="match status" value="1"/>
</dbReference>
<evidence type="ECO:0000256" key="1">
    <source>
        <dbReference type="PROSITE-ProRule" id="PRU00339"/>
    </source>
</evidence>
<keyword evidence="6" id="KW-1185">Reference proteome</keyword>
<dbReference type="AlphaFoldDB" id="A0A1C7IA16"/>
<dbReference type="KEGG" id="byl:A4V09_07720"/>
<name>A0A1C7IA16_9FIRM</name>
<feature type="coiled-coil region" evidence="2">
    <location>
        <begin position="33"/>
        <end position="72"/>
    </location>
</feature>
<accession>A0A1C7IA16</accession>
<keyword evidence="3" id="KW-0812">Transmembrane</keyword>
<keyword evidence="1" id="KW-0802">TPR repeat</keyword>
<dbReference type="Pfam" id="PF13290">
    <property type="entry name" value="CHB_HEX_C_1"/>
    <property type="match status" value="2"/>
</dbReference>
<reference evidence="5" key="1">
    <citation type="submission" date="2017-04" db="EMBL/GenBank/DDBJ databases">
        <title>Complete Genome Sequences of Twelve Strains of a Stable Defined Moderately Diverse Mouse Microbiota 2 (sDMDMm2).</title>
        <authorList>
            <person name="Uchimura Y."/>
            <person name="Wyss M."/>
            <person name="Brugiroux S."/>
            <person name="Limenitakis J.P."/>
            <person name="Stecher B."/>
            <person name="McCoy K.D."/>
            <person name="Macpherson A.J."/>
        </authorList>
    </citation>
    <scope>NUCLEOTIDE SEQUENCE</scope>
    <source>
        <strain evidence="5">YL58</strain>
    </source>
</reference>
<gene>
    <name evidence="5" type="ORF">A4V09_07720</name>
</gene>
<dbReference type="STRING" id="1796616.A4V09_07720"/>
<dbReference type="Proteomes" id="UP000092574">
    <property type="component" value="Chromosome"/>
</dbReference>
<dbReference type="EMBL" id="CP015405">
    <property type="protein sequence ID" value="ANU75663.1"/>
    <property type="molecule type" value="Genomic_DNA"/>
</dbReference>
<proteinExistence type="predicted"/>
<dbReference type="OrthoDB" id="9802197at2"/>
<feature type="domain" description="GH29D-like beta-sandwich" evidence="4">
    <location>
        <begin position="303"/>
        <end position="364"/>
    </location>
</feature>
<dbReference type="RefSeq" id="WP_065541853.1">
    <property type="nucleotide sequence ID" value="NZ_CP015405.2"/>
</dbReference>
<feature type="domain" description="GH29D-like beta-sandwich" evidence="4">
    <location>
        <begin position="217"/>
        <end position="284"/>
    </location>
</feature>
<dbReference type="PROSITE" id="PS50005">
    <property type="entry name" value="TPR"/>
    <property type="match status" value="1"/>
</dbReference>
<protein>
    <recommendedName>
        <fullName evidence="4">GH29D-like beta-sandwich domain-containing protein</fullName>
    </recommendedName>
</protein>
<dbReference type="InterPro" id="IPR011990">
    <property type="entry name" value="TPR-like_helical_dom_sf"/>
</dbReference>
<dbReference type="SUPFAM" id="SSF48452">
    <property type="entry name" value="TPR-like"/>
    <property type="match status" value="1"/>
</dbReference>
<feature type="transmembrane region" description="Helical" evidence="3">
    <location>
        <begin position="73"/>
        <end position="94"/>
    </location>
</feature>
<dbReference type="InterPro" id="IPR019734">
    <property type="entry name" value="TPR_rpt"/>
</dbReference>
<evidence type="ECO:0000256" key="3">
    <source>
        <dbReference type="SAM" id="Phobius"/>
    </source>
</evidence>
<feature type="repeat" description="TPR" evidence="1">
    <location>
        <begin position="101"/>
        <end position="134"/>
    </location>
</feature>